<protein>
    <submittedName>
        <fullName evidence="1">Uncharacterized protein</fullName>
    </submittedName>
</protein>
<dbReference type="Proteomes" id="UP001305647">
    <property type="component" value="Unassembled WGS sequence"/>
</dbReference>
<organism evidence="1 2">
    <name type="scientific">Parathielavia hyrcaniae</name>
    <dbReference type="NCBI Taxonomy" id="113614"/>
    <lineage>
        <taxon>Eukaryota</taxon>
        <taxon>Fungi</taxon>
        <taxon>Dikarya</taxon>
        <taxon>Ascomycota</taxon>
        <taxon>Pezizomycotina</taxon>
        <taxon>Sordariomycetes</taxon>
        <taxon>Sordariomycetidae</taxon>
        <taxon>Sordariales</taxon>
        <taxon>Chaetomiaceae</taxon>
        <taxon>Parathielavia</taxon>
    </lineage>
</organism>
<accession>A0AAN6T2J6</accession>
<dbReference type="EMBL" id="MU863634">
    <property type="protein sequence ID" value="KAK4101729.1"/>
    <property type="molecule type" value="Genomic_DNA"/>
</dbReference>
<reference evidence="1" key="2">
    <citation type="submission" date="2023-05" db="EMBL/GenBank/DDBJ databases">
        <authorList>
            <consortium name="Lawrence Berkeley National Laboratory"/>
            <person name="Steindorff A."/>
            <person name="Hensen N."/>
            <person name="Bonometti L."/>
            <person name="Westerberg I."/>
            <person name="Brannstrom I.O."/>
            <person name="Guillou S."/>
            <person name="Cros-Aarteil S."/>
            <person name="Calhoun S."/>
            <person name="Haridas S."/>
            <person name="Kuo A."/>
            <person name="Mondo S."/>
            <person name="Pangilinan J."/>
            <person name="Riley R."/>
            <person name="Labutti K."/>
            <person name="Andreopoulos B."/>
            <person name="Lipzen A."/>
            <person name="Chen C."/>
            <person name="Yanf M."/>
            <person name="Daum C."/>
            <person name="Ng V."/>
            <person name="Clum A."/>
            <person name="Ohm R."/>
            <person name="Martin F."/>
            <person name="Silar P."/>
            <person name="Natvig D."/>
            <person name="Lalanne C."/>
            <person name="Gautier V."/>
            <person name="Ament-Velasquez S.L."/>
            <person name="Kruys A."/>
            <person name="Hutchinson M.I."/>
            <person name="Powell A.J."/>
            <person name="Barry K."/>
            <person name="Miller A.N."/>
            <person name="Grigoriev I.V."/>
            <person name="Debuchy R."/>
            <person name="Gladieux P."/>
            <person name="Thoren M.H."/>
            <person name="Johannesson H."/>
        </authorList>
    </citation>
    <scope>NUCLEOTIDE SEQUENCE</scope>
    <source>
        <strain evidence="1">CBS 757.83</strain>
    </source>
</reference>
<dbReference type="AlphaFoldDB" id="A0AAN6T2J6"/>
<keyword evidence="2" id="KW-1185">Reference proteome</keyword>
<comment type="caution">
    <text evidence="1">The sequence shown here is derived from an EMBL/GenBank/DDBJ whole genome shotgun (WGS) entry which is preliminary data.</text>
</comment>
<sequence>MMIFATPVATLNFHIFRKSRLNLPGVLWFAFSLCGGAFPSPPRLTGCFLLPSFSSLPAFSA</sequence>
<proteinExistence type="predicted"/>
<evidence type="ECO:0000313" key="1">
    <source>
        <dbReference type="EMBL" id="KAK4101729.1"/>
    </source>
</evidence>
<gene>
    <name evidence="1" type="ORF">N658DRAFT_496168</name>
</gene>
<name>A0AAN6T2J6_9PEZI</name>
<evidence type="ECO:0000313" key="2">
    <source>
        <dbReference type="Proteomes" id="UP001305647"/>
    </source>
</evidence>
<reference evidence="1" key="1">
    <citation type="journal article" date="2023" name="Mol. Phylogenet. Evol.">
        <title>Genome-scale phylogeny and comparative genomics of the fungal order Sordariales.</title>
        <authorList>
            <person name="Hensen N."/>
            <person name="Bonometti L."/>
            <person name="Westerberg I."/>
            <person name="Brannstrom I.O."/>
            <person name="Guillou S."/>
            <person name="Cros-Aarteil S."/>
            <person name="Calhoun S."/>
            <person name="Haridas S."/>
            <person name="Kuo A."/>
            <person name="Mondo S."/>
            <person name="Pangilinan J."/>
            <person name="Riley R."/>
            <person name="LaButti K."/>
            <person name="Andreopoulos B."/>
            <person name="Lipzen A."/>
            <person name="Chen C."/>
            <person name="Yan M."/>
            <person name="Daum C."/>
            <person name="Ng V."/>
            <person name="Clum A."/>
            <person name="Steindorff A."/>
            <person name="Ohm R.A."/>
            <person name="Martin F."/>
            <person name="Silar P."/>
            <person name="Natvig D.O."/>
            <person name="Lalanne C."/>
            <person name="Gautier V."/>
            <person name="Ament-Velasquez S.L."/>
            <person name="Kruys A."/>
            <person name="Hutchinson M.I."/>
            <person name="Powell A.J."/>
            <person name="Barry K."/>
            <person name="Miller A.N."/>
            <person name="Grigoriev I.V."/>
            <person name="Debuchy R."/>
            <person name="Gladieux P."/>
            <person name="Hiltunen Thoren M."/>
            <person name="Johannesson H."/>
        </authorList>
    </citation>
    <scope>NUCLEOTIDE SEQUENCE</scope>
    <source>
        <strain evidence="1">CBS 757.83</strain>
    </source>
</reference>